<protein>
    <submittedName>
        <fullName evidence="1">Uncharacterized protein</fullName>
    </submittedName>
</protein>
<proteinExistence type="predicted"/>
<gene>
    <name evidence="1" type="ORF">Tco_1041064</name>
</gene>
<dbReference type="EMBL" id="BQNB010018433">
    <property type="protein sequence ID" value="GJT74339.1"/>
    <property type="molecule type" value="Genomic_DNA"/>
</dbReference>
<evidence type="ECO:0000313" key="1">
    <source>
        <dbReference type="EMBL" id="GJT74339.1"/>
    </source>
</evidence>
<reference evidence="1" key="1">
    <citation type="journal article" date="2022" name="Int. J. Mol. Sci.">
        <title>Draft Genome of Tanacetum Coccineum: Genomic Comparison of Closely Related Tanacetum-Family Plants.</title>
        <authorList>
            <person name="Yamashiro T."/>
            <person name="Shiraishi A."/>
            <person name="Nakayama K."/>
            <person name="Satake H."/>
        </authorList>
    </citation>
    <scope>NUCLEOTIDE SEQUENCE</scope>
</reference>
<evidence type="ECO:0000313" key="2">
    <source>
        <dbReference type="Proteomes" id="UP001151760"/>
    </source>
</evidence>
<sequence>MGGSGGGKRGELESKSLLAVATKWWEWKLEQRSERTRTSWIRTADTGMTRKVPDCMSSSEYSRARTIAVNKGGAIIPRLVDDLQLSLLYPHPVGTLYHEYPLGHKIHSHISLVIQDRFMMGL</sequence>
<comment type="caution">
    <text evidence="1">The sequence shown here is derived from an EMBL/GenBank/DDBJ whole genome shotgun (WGS) entry which is preliminary data.</text>
</comment>
<dbReference type="Proteomes" id="UP001151760">
    <property type="component" value="Unassembled WGS sequence"/>
</dbReference>
<reference evidence="1" key="2">
    <citation type="submission" date="2022-01" db="EMBL/GenBank/DDBJ databases">
        <authorList>
            <person name="Yamashiro T."/>
            <person name="Shiraishi A."/>
            <person name="Satake H."/>
            <person name="Nakayama K."/>
        </authorList>
    </citation>
    <scope>NUCLEOTIDE SEQUENCE</scope>
</reference>
<accession>A0ABQ5GG05</accession>
<keyword evidence="2" id="KW-1185">Reference proteome</keyword>
<organism evidence="1 2">
    <name type="scientific">Tanacetum coccineum</name>
    <dbReference type="NCBI Taxonomy" id="301880"/>
    <lineage>
        <taxon>Eukaryota</taxon>
        <taxon>Viridiplantae</taxon>
        <taxon>Streptophyta</taxon>
        <taxon>Embryophyta</taxon>
        <taxon>Tracheophyta</taxon>
        <taxon>Spermatophyta</taxon>
        <taxon>Magnoliopsida</taxon>
        <taxon>eudicotyledons</taxon>
        <taxon>Gunneridae</taxon>
        <taxon>Pentapetalae</taxon>
        <taxon>asterids</taxon>
        <taxon>campanulids</taxon>
        <taxon>Asterales</taxon>
        <taxon>Asteraceae</taxon>
        <taxon>Asteroideae</taxon>
        <taxon>Anthemideae</taxon>
        <taxon>Anthemidinae</taxon>
        <taxon>Tanacetum</taxon>
    </lineage>
</organism>
<name>A0ABQ5GG05_9ASTR</name>